<keyword evidence="3" id="KW-1185">Reference proteome</keyword>
<evidence type="ECO:0000313" key="2">
    <source>
        <dbReference type="EMBL" id="AXK35818.1"/>
    </source>
</evidence>
<dbReference type="RefSeq" id="WP_208882282.1">
    <property type="nucleotide sequence ID" value="NZ_CP031320.1"/>
</dbReference>
<dbReference type="EMBL" id="CP031320">
    <property type="protein sequence ID" value="AXK35818.1"/>
    <property type="molecule type" value="Genomic_DNA"/>
</dbReference>
<organism evidence="2 3">
    <name type="scientific">Streptomyces armeniacus</name>
    <dbReference type="NCBI Taxonomy" id="83291"/>
    <lineage>
        <taxon>Bacteria</taxon>
        <taxon>Bacillati</taxon>
        <taxon>Actinomycetota</taxon>
        <taxon>Actinomycetes</taxon>
        <taxon>Kitasatosporales</taxon>
        <taxon>Streptomycetaceae</taxon>
        <taxon>Streptomyces</taxon>
    </lineage>
</organism>
<sequence length="133" mass="15351">MTERKPPGLDFESWVDRQIREAAERGDMDDLPGAGKPLPGLDKPYDELWWVKEKMEREGLSYLPPTLALRKEAQDALAAARQAPTEDRVRRIIADVNEKIRAAIRHPLEGPPLNLSPYEVEDVVRDWRERRGR</sequence>
<dbReference type="Proteomes" id="UP000254425">
    <property type="component" value="Chromosome"/>
</dbReference>
<feature type="domain" description="DnaJ homologue subfamily C member 28 conserved" evidence="1">
    <location>
        <begin position="14"/>
        <end position="80"/>
    </location>
</feature>
<accession>A0A345XW02</accession>
<dbReference type="InterPro" id="IPR018961">
    <property type="entry name" value="DnaJ_homolog_subfam-C_membr-28"/>
</dbReference>
<evidence type="ECO:0000259" key="1">
    <source>
        <dbReference type="Pfam" id="PF09350"/>
    </source>
</evidence>
<proteinExistence type="predicted"/>
<reference evidence="2 3" key="1">
    <citation type="submission" date="2018-07" db="EMBL/GenBank/DDBJ databases">
        <title>Draft genome of the type strain Streptomyces armeniacus ATCC 15676.</title>
        <authorList>
            <person name="Labana P."/>
            <person name="Gosse J.T."/>
            <person name="Boddy C.N."/>
        </authorList>
    </citation>
    <scope>NUCLEOTIDE SEQUENCE [LARGE SCALE GENOMIC DNA]</scope>
    <source>
        <strain evidence="2 3">ATCC 15676</strain>
    </source>
</reference>
<dbReference type="Pfam" id="PF09350">
    <property type="entry name" value="DJC28_CD"/>
    <property type="match status" value="1"/>
</dbReference>
<name>A0A345XW02_9ACTN</name>
<evidence type="ECO:0000313" key="3">
    <source>
        <dbReference type="Proteomes" id="UP000254425"/>
    </source>
</evidence>
<dbReference type="AlphaFoldDB" id="A0A345XW02"/>
<protein>
    <submittedName>
        <fullName evidence="2">DUF1992 domain-containing protein</fullName>
    </submittedName>
</protein>
<gene>
    <name evidence="2" type="ORF">DVA86_27500</name>
</gene>
<dbReference type="KEGG" id="sarm:DVA86_27500"/>